<dbReference type="GO" id="GO:0008270">
    <property type="term" value="F:zinc ion binding"/>
    <property type="evidence" value="ECO:0007669"/>
    <property type="project" value="UniProtKB-KW"/>
</dbReference>
<keyword evidence="3" id="KW-0862">Zinc</keyword>
<dbReference type="OrthoDB" id="79252at2759"/>
<keyword evidence="1" id="KW-0479">Metal-binding</keyword>
<gene>
    <name evidence="6" type="ORF">OBBRIDRAFT_885292</name>
</gene>
<feature type="compositionally biased region" description="Basic residues" evidence="4">
    <location>
        <begin position="220"/>
        <end position="239"/>
    </location>
</feature>
<feature type="compositionally biased region" description="Polar residues" evidence="4">
    <location>
        <begin position="335"/>
        <end position="349"/>
    </location>
</feature>
<reference evidence="6 7" key="1">
    <citation type="submission" date="2016-07" db="EMBL/GenBank/DDBJ databases">
        <title>Draft genome of the white-rot fungus Obba rivulosa 3A-2.</title>
        <authorList>
            <consortium name="DOE Joint Genome Institute"/>
            <person name="Miettinen O."/>
            <person name="Riley R."/>
            <person name="Acob R."/>
            <person name="Barry K."/>
            <person name="Cullen D."/>
            <person name="De Vries R."/>
            <person name="Hainaut M."/>
            <person name="Hatakka A."/>
            <person name="Henrissat B."/>
            <person name="Hilden K."/>
            <person name="Kuo R."/>
            <person name="Labutti K."/>
            <person name="Lipzen A."/>
            <person name="Makela M.R."/>
            <person name="Sandor L."/>
            <person name="Spatafora J.W."/>
            <person name="Grigoriev I.V."/>
            <person name="Hibbett D.S."/>
        </authorList>
    </citation>
    <scope>NUCLEOTIDE SEQUENCE [LARGE SCALE GENOMIC DNA]</scope>
    <source>
        <strain evidence="6 7">3A-2</strain>
    </source>
</reference>
<feature type="compositionally biased region" description="Acidic residues" evidence="4">
    <location>
        <begin position="124"/>
        <end position="135"/>
    </location>
</feature>
<dbReference type="SUPFAM" id="SSF57903">
    <property type="entry name" value="FYVE/PHD zinc finger"/>
    <property type="match status" value="1"/>
</dbReference>
<evidence type="ECO:0000256" key="1">
    <source>
        <dbReference type="ARBA" id="ARBA00022723"/>
    </source>
</evidence>
<name>A0A8E2DQ70_9APHY</name>
<evidence type="ECO:0000256" key="4">
    <source>
        <dbReference type="SAM" id="MobiDB-lite"/>
    </source>
</evidence>
<keyword evidence="7" id="KW-1185">Reference proteome</keyword>
<feature type="compositionally biased region" description="Basic and acidic residues" evidence="4">
    <location>
        <begin position="628"/>
        <end position="639"/>
    </location>
</feature>
<dbReference type="SMART" id="SM00249">
    <property type="entry name" value="PHD"/>
    <property type="match status" value="1"/>
</dbReference>
<keyword evidence="2" id="KW-0863">Zinc-finger</keyword>
<feature type="domain" description="Zinc finger PHD-type" evidence="5">
    <location>
        <begin position="140"/>
        <end position="186"/>
    </location>
</feature>
<feature type="compositionally biased region" description="Basic and acidic residues" evidence="4">
    <location>
        <begin position="66"/>
        <end position="79"/>
    </location>
</feature>
<feature type="compositionally biased region" description="Polar residues" evidence="4">
    <location>
        <begin position="387"/>
        <end position="401"/>
    </location>
</feature>
<dbReference type="PANTHER" id="PTHR47793:SF1">
    <property type="entry name" value="HISTONE DEACETYLASE COMPLEX SUBUNIT CTI6"/>
    <property type="match status" value="1"/>
</dbReference>
<feature type="region of interest" description="Disordered" evidence="4">
    <location>
        <begin position="620"/>
        <end position="639"/>
    </location>
</feature>
<evidence type="ECO:0000256" key="3">
    <source>
        <dbReference type="ARBA" id="ARBA00022833"/>
    </source>
</evidence>
<feature type="compositionally biased region" description="Basic residues" evidence="4">
    <location>
        <begin position="197"/>
        <end position="210"/>
    </location>
</feature>
<organism evidence="6 7">
    <name type="scientific">Obba rivulosa</name>
    <dbReference type="NCBI Taxonomy" id="1052685"/>
    <lineage>
        <taxon>Eukaryota</taxon>
        <taxon>Fungi</taxon>
        <taxon>Dikarya</taxon>
        <taxon>Basidiomycota</taxon>
        <taxon>Agaricomycotina</taxon>
        <taxon>Agaricomycetes</taxon>
        <taxon>Polyporales</taxon>
        <taxon>Gelatoporiaceae</taxon>
        <taxon>Obba</taxon>
    </lineage>
</organism>
<dbReference type="InterPro" id="IPR011011">
    <property type="entry name" value="Znf_FYVE_PHD"/>
</dbReference>
<dbReference type="InterPro" id="IPR001965">
    <property type="entry name" value="Znf_PHD"/>
</dbReference>
<dbReference type="EMBL" id="KV722351">
    <property type="protein sequence ID" value="OCH93774.1"/>
    <property type="molecule type" value="Genomic_DNA"/>
</dbReference>
<feature type="region of interest" description="Disordered" evidence="4">
    <location>
        <begin position="540"/>
        <end position="606"/>
    </location>
</feature>
<proteinExistence type="predicted"/>
<feature type="region of interest" description="Disordered" evidence="4">
    <location>
        <begin position="197"/>
        <end position="243"/>
    </location>
</feature>
<feature type="compositionally biased region" description="Low complexity" evidence="4">
    <location>
        <begin position="24"/>
        <end position="39"/>
    </location>
</feature>
<dbReference type="InterPro" id="IPR053051">
    <property type="entry name" value="HDAC_complex_subunit"/>
</dbReference>
<feature type="compositionally biased region" description="Low complexity" evidence="4">
    <location>
        <begin position="584"/>
        <end position="598"/>
    </location>
</feature>
<feature type="region of interest" description="Disordered" evidence="4">
    <location>
        <begin position="283"/>
        <end position="420"/>
    </location>
</feature>
<protein>
    <recommendedName>
        <fullName evidence="5">Zinc finger PHD-type domain-containing protein</fullName>
    </recommendedName>
</protein>
<evidence type="ECO:0000313" key="6">
    <source>
        <dbReference type="EMBL" id="OCH93774.1"/>
    </source>
</evidence>
<dbReference type="Gene3D" id="3.30.40.10">
    <property type="entry name" value="Zinc/RING finger domain, C3HC4 (zinc finger)"/>
    <property type="match status" value="1"/>
</dbReference>
<evidence type="ECO:0000259" key="5">
    <source>
        <dbReference type="SMART" id="SM00249"/>
    </source>
</evidence>
<dbReference type="Pfam" id="PF20826">
    <property type="entry name" value="PHD_5"/>
    <property type="match status" value="1"/>
</dbReference>
<dbReference type="Proteomes" id="UP000250043">
    <property type="component" value="Unassembled WGS sequence"/>
</dbReference>
<dbReference type="AlphaFoldDB" id="A0A8E2DQ70"/>
<evidence type="ECO:0000313" key="7">
    <source>
        <dbReference type="Proteomes" id="UP000250043"/>
    </source>
</evidence>
<evidence type="ECO:0000256" key="2">
    <source>
        <dbReference type="ARBA" id="ARBA00022771"/>
    </source>
</evidence>
<accession>A0A8E2DQ70</accession>
<dbReference type="InterPro" id="IPR013083">
    <property type="entry name" value="Znf_RING/FYVE/PHD"/>
</dbReference>
<sequence>MANVATMGPPPSPKEPRRSGRRTAPSASSSKSPAGSPTSDTAPKPKESAPRPPPPPPNSSRSKRHKQEDHDGAPEDAHKAGTNGKGNARANRKGKEKEKPALTVDTTGGEDGRNIAISGTDSTADPEEDGEDGEEQGVTRCICDDGDDPGEFMAQCEICKTWQHGQCMGYTSEESLPEQYYCEQCRPDLYPELLKKHARKVRQASTHSHHPSSAGGRTSRSPRSHSPLHHLKQPTKRRNTMNSRDAAYEESFQALIEATAAEAAAHEANMKVATVNGLNGATNGHVEVDQDNAAAPKKRKRSGDDAVPTKRTRSASTGSDRPPLATITGDANPVNGGNTKTASAPNVPTSKNASRNKRAAAGNRKAQAQELGLEEEAGSTPGPSARRQASSTRVKATTANEHGNRRVQGSAGVGPGANASSHVSAAAASRAYHNTHAYAVSQQPLFTTWGLPDYLAHLEPMLPTDVPRPLEVRGSGIDPSGRESLERITERGVKVKWPSKRMSVGDMNKRVRALVEWVGREQATALERSRRREAVEKSLALEVGADHRPAGGTGPAENGEVAALDGAPITESPSQEKKTPPLESAAATVLAPAPSATLPESGSETMKMMEELMEELIRFQERFGPGAKTKERERRTVTV</sequence>
<feature type="compositionally biased region" description="Low complexity" evidence="4">
    <location>
        <begin position="359"/>
        <end position="371"/>
    </location>
</feature>
<feature type="region of interest" description="Disordered" evidence="4">
    <location>
        <begin position="1"/>
        <end position="146"/>
    </location>
</feature>
<dbReference type="PANTHER" id="PTHR47793">
    <property type="entry name" value="HISTONE DEACETYLASE COMPLEX SUBUNIT CTI6"/>
    <property type="match status" value="1"/>
</dbReference>